<dbReference type="InterPro" id="IPR027275">
    <property type="entry name" value="PRC-brl_dom"/>
</dbReference>
<reference evidence="4 5" key="1">
    <citation type="submission" date="2021-03" db="EMBL/GenBank/DDBJ databases">
        <title>Genomic Encyclopedia of Type Strains, Phase IV (KMG-IV): sequencing the most valuable type-strain genomes for metagenomic binning, comparative biology and taxonomic classification.</title>
        <authorList>
            <person name="Goeker M."/>
        </authorList>
    </citation>
    <scope>NUCLEOTIDE SEQUENCE [LARGE SCALE GENOMIC DNA]</scope>
    <source>
        <strain evidence="4 5">DSM 21600</strain>
    </source>
</reference>
<dbReference type="PANTHER" id="PTHR36505:SF1">
    <property type="entry name" value="BLR1072 PROTEIN"/>
    <property type="match status" value="1"/>
</dbReference>
<feature type="compositionally biased region" description="Polar residues" evidence="1">
    <location>
        <begin position="52"/>
        <end position="64"/>
    </location>
</feature>
<dbReference type="PANTHER" id="PTHR36505">
    <property type="entry name" value="BLR1072 PROTEIN"/>
    <property type="match status" value="1"/>
</dbReference>
<accession>A0ABS4DXN2</accession>
<comment type="caution">
    <text evidence="4">The sequence shown here is derived from an EMBL/GenBank/DDBJ whole genome shotgun (WGS) entry which is preliminary data.</text>
</comment>
<evidence type="ECO:0000256" key="1">
    <source>
        <dbReference type="SAM" id="MobiDB-lite"/>
    </source>
</evidence>
<evidence type="ECO:0000256" key="2">
    <source>
        <dbReference type="SAM" id="SignalP"/>
    </source>
</evidence>
<proteinExistence type="predicted"/>
<name>A0ABS4DXN2_9HYPH</name>
<dbReference type="Gene3D" id="2.30.30.240">
    <property type="entry name" value="PRC-barrel domain"/>
    <property type="match status" value="1"/>
</dbReference>
<keyword evidence="2" id="KW-0732">Signal</keyword>
<feature type="signal peptide" evidence="2">
    <location>
        <begin position="1"/>
        <end position="25"/>
    </location>
</feature>
<dbReference type="SUPFAM" id="SSF50346">
    <property type="entry name" value="PRC-barrel domain"/>
    <property type="match status" value="1"/>
</dbReference>
<keyword evidence="5" id="KW-1185">Reference proteome</keyword>
<dbReference type="Pfam" id="PF05239">
    <property type="entry name" value="PRC"/>
    <property type="match status" value="1"/>
</dbReference>
<feature type="compositionally biased region" description="Low complexity" evidence="1">
    <location>
        <begin position="178"/>
        <end position="203"/>
    </location>
</feature>
<organism evidence="4 5">
    <name type="scientific">Rhizobium halophytocola</name>
    <dbReference type="NCBI Taxonomy" id="735519"/>
    <lineage>
        <taxon>Bacteria</taxon>
        <taxon>Pseudomonadati</taxon>
        <taxon>Pseudomonadota</taxon>
        <taxon>Alphaproteobacteria</taxon>
        <taxon>Hyphomicrobiales</taxon>
        <taxon>Rhizobiaceae</taxon>
        <taxon>Rhizobium/Agrobacterium group</taxon>
        <taxon>Rhizobium</taxon>
    </lineage>
</organism>
<feature type="domain" description="PRC-barrel" evidence="3">
    <location>
        <begin position="88"/>
        <end position="153"/>
    </location>
</feature>
<dbReference type="RefSeq" id="WP_209944140.1">
    <property type="nucleotide sequence ID" value="NZ_JAGGJU010000004.1"/>
</dbReference>
<protein>
    <submittedName>
        <fullName evidence="4">Sporulation protein YlmC with PRC-barrel domain</fullName>
    </submittedName>
</protein>
<evidence type="ECO:0000313" key="5">
    <source>
        <dbReference type="Proteomes" id="UP000759443"/>
    </source>
</evidence>
<evidence type="ECO:0000313" key="4">
    <source>
        <dbReference type="EMBL" id="MBP1850437.1"/>
    </source>
</evidence>
<dbReference type="Proteomes" id="UP000759443">
    <property type="component" value="Unassembled WGS sequence"/>
</dbReference>
<dbReference type="EMBL" id="JAGGJU010000004">
    <property type="protein sequence ID" value="MBP1850437.1"/>
    <property type="molecule type" value="Genomic_DNA"/>
</dbReference>
<feature type="chain" id="PRO_5047290525" evidence="2">
    <location>
        <begin position="26"/>
        <end position="203"/>
    </location>
</feature>
<evidence type="ECO:0000259" key="3">
    <source>
        <dbReference type="Pfam" id="PF05239"/>
    </source>
</evidence>
<feature type="region of interest" description="Disordered" evidence="1">
    <location>
        <begin position="31"/>
        <end position="70"/>
    </location>
</feature>
<dbReference type="InterPro" id="IPR011033">
    <property type="entry name" value="PRC_barrel-like_sf"/>
</dbReference>
<gene>
    <name evidence="4" type="ORF">J2Z17_001871</name>
</gene>
<sequence>MRKTLKLIAAATLLGSTAMAPLAMAQDATTKAPAADTSAPAVQTPDAGATDGSMSKDSMSTDANSAVKPMAKNDAATSGTYLTEQSETQVSANEFIGSSVYNGKDESIGDINDLIITKDGQVAAAVIGVGGFLGMGEKNVALPLDKITISHEDGGDDVKLTTTETADALKSAPEFKTLDQQQAQKDTTAQQPDATTTSSTTGN</sequence>
<feature type="region of interest" description="Disordered" evidence="1">
    <location>
        <begin position="170"/>
        <end position="203"/>
    </location>
</feature>